<proteinExistence type="predicted"/>
<dbReference type="GO" id="GO:0005739">
    <property type="term" value="C:mitochondrion"/>
    <property type="evidence" value="ECO:0007669"/>
    <property type="project" value="TreeGrafter"/>
</dbReference>
<dbReference type="InterPro" id="IPR006357">
    <property type="entry name" value="HAD-SF_hydro_IIA"/>
</dbReference>
<dbReference type="Gene3D" id="3.40.50.1000">
    <property type="entry name" value="HAD superfamily/HAD-like"/>
    <property type="match status" value="2"/>
</dbReference>
<keyword evidence="2" id="KW-1185">Reference proteome</keyword>
<accession>A0A9P5TB59</accession>
<dbReference type="NCBIfam" id="TIGR01456">
    <property type="entry name" value="CECR5"/>
    <property type="match status" value="1"/>
</dbReference>
<dbReference type="GO" id="GO:0016787">
    <property type="term" value="F:hydrolase activity"/>
    <property type="evidence" value="ECO:0007669"/>
    <property type="project" value="UniProtKB-KW"/>
</dbReference>
<evidence type="ECO:0000313" key="2">
    <source>
        <dbReference type="Proteomes" id="UP000759537"/>
    </source>
</evidence>
<dbReference type="OrthoDB" id="10251048at2759"/>
<dbReference type="InterPro" id="IPR036412">
    <property type="entry name" value="HAD-like_sf"/>
</dbReference>
<dbReference type="Pfam" id="PF13344">
    <property type="entry name" value="Hydrolase_6"/>
    <property type="match status" value="1"/>
</dbReference>
<dbReference type="GO" id="GO:0046474">
    <property type="term" value="P:glycerophospholipid biosynthetic process"/>
    <property type="evidence" value="ECO:0007669"/>
    <property type="project" value="TreeGrafter"/>
</dbReference>
<keyword evidence="1" id="KW-0378">Hydrolase</keyword>
<dbReference type="Proteomes" id="UP000759537">
    <property type="component" value="Unassembled WGS sequence"/>
</dbReference>
<protein>
    <submittedName>
        <fullName evidence="1">HAD hydrolase</fullName>
    </submittedName>
</protein>
<dbReference type="InterPro" id="IPR050324">
    <property type="entry name" value="CDP-alcohol_PTase-I"/>
</dbReference>
<dbReference type="NCBIfam" id="TIGR01460">
    <property type="entry name" value="HAD-SF-IIA"/>
    <property type="match status" value="1"/>
</dbReference>
<dbReference type="PANTHER" id="PTHR14269:SF4">
    <property type="entry name" value="CAT EYE SYNDROME CRITICAL REGION PROTEIN 5"/>
    <property type="match status" value="1"/>
</dbReference>
<reference evidence="1" key="1">
    <citation type="submission" date="2019-10" db="EMBL/GenBank/DDBJ databases">
        <authorList>
            <consortium name="DOE Joint Genome Institute"/>
            <person name="Kuo A."/>
            <person name="Miyauchi S."/>
            <person name="Kiss E."/>
            <person name="Drula E."/>
            <person name="Kohler A."/>
            <person name="Sanchez-Garcia M."/>
            <person name="Andreopoulos B."/>
            <person name="Barry K.W."/>
            <person name="Bonito G."/>
            <person name="Buee M."/>
            <person name="Carver A."/>
            <person name="Chen C."/>
            <person name="Cichocki N."/>
            <person name="Clum A."/>
            <person name="Culley D."/>
            <person name="Crous P.W."/>
            <person name="Fauchery L."/>
            <person name="Girlanda M."/>
            <person name="Hayes R."/>
            <person name="Keri Z."/>
            <person name="LaButti K."/>
            <person name="Lipzen A."/>
            <person name="Lombard V."/>
            <person name="Magnuson J."/>
            <person name="Maillard F."/>
            <person name="Morin E."/>
            <person name="Murat C."/>
            <person name="Nolan M."/>
            <person name="Ohm R."/>
            <person name="Pangilinan J."/>
            <person name="Pereira M."/>
            <person name="Perotto S."/>
            <person name="Peter M."/>
            <person name="Riley R."/>
            <person name="Sitrit Y."/>
            <person name="Stielow B."/>
            <person name="Szollosi G."/>
            <person name="Zifcakova L."/>
            <person name="Stursova M."/>
            <person name="Spatafora J.W."/>
            <person name="Tedersoo L."/>
            <person name="Vaario L.-M."/>
            <person name="Yamada A."/>
            <person name="Yan M."/>
            <person name="Wang P."/>
            <person name="Xu J."/>
            <person name="Bruns T."/>
            <person name="Baldrian P."/>
            <person name="Vilgalys R."/>
            <person name="Henrissat B."/>
            <person name="Grigoriev I.V."/>
            <person name="Hibbett D."/>
            <person name="Nagy L.G."/>
            <person name="Martin F.M."/>
        </authorList>
    </citation>
    <scope>NUCLEOTIDE SEQUENCE</scope>
    <source>
        <strain evidence="1">Prilba</strain>
    </source>
</reference>
<dbReference type="EMBL" id="WHVB01000005">
    <property type="protein sequence ID" value="KAF8482499.1"/>
    <property type="molecule type" value="Genomic_DNA"/>
</dbReference>
<comment type="caution">
    <text evidence="1">The sequence shown here is derived from an EMBL/GenBank/DDBJ whole genome shotgun (WGS) entry which is preliminary data.</text>
</comment>
<evidence type="ECO:0000313" key="1">
    <source>
        <dbReference type="EMBL" id="KAF8482499.1"/>
    </source>
</evidence>
<name>A0A9P5TB59_9AGAM</name>
<gene>
    <name evidence="1" type="ORF">DFH94DRAFT_367665</name>
</gene>
<dbReference type="InterPro" id="IPR006353">
    <property type="entry name" value="HAD-SF_hydro_IIA_CECR5"/>
</dbReference>
<dbReference type="InterPro" id="IPR023214">
    <property type="entry name" value="HAD_sf"/>
</dbReference>
<dbReference type="SUPFAM" id="SSF56784">
    <property type="entry name" value="HAD-like"/>
    <property type="match status" value="1"/>
</dbReference>
<organism evidence="1 2">
    <name type="scientific">Russula ochroleuca</name>
    <dbReference type="NCBI Taxonomy" id="152965"/>
    <lineage>
        <taxon>Eukaryota</taxon>
        <taxon>Fungi</taxon>
        <taxon>Dikarya</taxon>
        <taxon>Basidiomycota</taxon>
        <taxon>Agaricomycotina</taxon>
        <taxon>Agaricomycetes</taxon>
        <taxon>Russulales</taxon>
        <taxon>Russulaceae</taxon>
        <taxon>Russula</taxon>
    </lineage>
</organism>
<sequence length="427" mass="47408">MAGQRQYSSWLLTYLTHQRSGTLGAEVPKRERCPQGSNCSPHHQTCARWQASPPSFRMLFGASRALAGGRSYQSWRFFSRSGTLANRSRVPPIGFAFDIDGVLLHGASVLPEARRALSILEGDNPLNRKIPYILMTNGGGASEKDRSKRLTEQLGFEITTSNFMQSHTILKSSTHKYANKPVLILGGKGDVLRKVAESYGLRQVYTTLDVKAWNPNVWPFHDLTSEERTSAKPIDFSTTPISAVFVFHDPRNWALDIQVMIDVILSRGIIDRSRPVGDATSVELIFCNPDLLWRSEFPRPRLGQGAFREAFQAVFKALTGAPYPHVQYGKPTKATYDFAEKMLRARMKELHGASVVGPDIQPQFYMVGDNPESDIAGANAAGWSSVLVRTGVYDPVDGPPAHNPTHEAENVEAAVRWAIDREVKRSA</sequence>
<dbReference type="Pfam" id="PF13242">
    <property type="entry name" value="Hydrolase_like"/>
    <property type="match status" value="1"/>
</dbReference>
<dbReference type="PANTHER" id="PTHR14269">
    <property type="entry name" value="CDP-DIACYLGLYCEROL--GLYCEROL-3-PHOSPHATE 3-PHOSPHATIDYLTRANSFERASE-RELATED"/>
    <property type="match status" value="1"/>
</dbReference>
<dbReference type="AlphaFoldDB" id="A0A9P5TB59"/>
<reference evidence="1" key="2">
    <citation type="journal article" date="2020" name="Nat. Commun.">
        <title>Large-scale genome sequencing of mycorrhizal fungi provides insights into the early evolution of symbiotic traits.</title>
        <authorList>
            <person name="Miyauchi S."/>
            <person name="Kiss E."/>
            <person name="Kuo A."/>
            <person name="Drula E."/>
            <person name="Kohler A."/>
            <person name="Sanchez-Garcia M."/>
            <person name="Morin E."/>
            <person name="Andreopoulos B."/>
            <person name="Barry K.W."/>
            <person name="Bonito G."/>
            <person name="Buee M."/>
            <person name="Carver A."/>
            <person name="Chen C."/>
            <person name="Cichocki N."/>
            <person name="Clum A."/>
            <person name="Culley D."/>
            <person name="Crous P.W."/>
            <person name="Fauchery L."/>
            <person name="Girlanda M."/>
            <person name="Hayes R.D."/>
            <person name="Keri Z."/>
            <person name="LaButti K."/>
            <person name="Lipzen A."/>
            <person name="Lombard V."/>
            <person name="Magnuson J."/>
            <person name="Maillard F."/>
            <person name="Murat C."/>
            <person name="Nolan M."/>
            <person name="Ohm R.A."/>
            <person name="Pangilinan J."/>
            <person name="Pereira M.F."/>
            <person name="Perotto S."/>
            <person name="Peter M."/>
            <person name="Pfister S."/>
            <person name="Riley R."/>
            <person name="Sitrit Y."/>
            <person name="Stielow J.B."/>
            <person name="Szollosi G."/>
            <person name="Zifcakova L."/>
            <person name="Stursova M."/>
            <person name="Spatafora J.W."/>
            <person name="Tedersoo L."/>
            <person name="Vaario L.M."/>
            <person name="Yamada A."/>
            <person name="Yan M."/>
            <person name="Wang P."/>
            <person name="Xu J."/>
            <person name="Bruns T."/>
            <person name="Baldrian P."/>
            <person name="Vilgalys R."/>
            <person name="Dunand C."/>
            <person name="Henrissat B."/>
            <person name="Grigoriev I.V."/>
            <person name="Hibbett D."/>
            <person name="Nagy L.G."/>
            <person name="Martin F.M."/>
        </authorList>
    </citation>
    <scope>NUCLEOTIDE SEQUENCE</scope>
    <source>
        <strain evidence="1">Prilba</strain>
    </source>
</reference>